<comment type="function">
    <text evidence="5">Small GTPase required for proper localization of RNA polymerase II and III (RNAPII and RNAPIII). May act at an RNAP assembly step prior to nuclear import.</text>
</comment>
<accession>A0A7J0F4V6</accession>
<dbReference type="GO" id="GO:0005737">
    <property type="term" value="C:cytoplasm"/>
    <property type="evidence" value="ECO:0007669"/>
    <property type="project" value="TreeGrafter"/>
</dbReference>
<gene>
    <name evidence="6" type="ORF">Acr_09g0001740</name>
</gene>
<proteinExistence type="inferred from homology"/>
<dbReference type="Gene3D" id="3.40.50.300">
    <property type="entry name" value="P-loop containing nucleotide triphosphate hydrolases"/>
    <property type="match status" value="1"/>
</dbReference>
<dbReference type="InterPro" id="IPR027417">
    <property type="entry name" value="P-loop_NTPase"/>
</dbReference>
<keyword evidence="4 5" id="KW-0342">GTP-binding</keyword>
<evidence type="ECO:0000256" key="2">
    <source>
        <dbReference type="ARBA" id="ARBA00022741"/>
    </source>
</evidence>
<evidence type="ECO:0000256" key="3">
    <source>
        <dbReference type="ARBA" id="ARBA00022801"/>
    </source>
</evidence>
<evidence type="ECO:0000256" key="5">
    <source>
        <dbReference type="RuleBase" id="RU365059"/>
    </source>
</evidence>
<protein>
    <recommendedName>
        <fullName evidence="5">GPN-loop GTPase 2</fullName>
    </recommendedName>
</protein>
<dbReference type="GO" id="GO:0005525">
    <property type="term" value="F:GTP binding"/>
    <property type="evidence" value="ECO:0007669"/>
    <property type="project" value="UniProtKB-KW"/>
</dbReference>
<dbReference type="SUPFAM" id="SSF52540">
    <property type="entry name" value="P-loop containing nucleoside triphosphate hydrolases"/>
    <property type="match status" value="1"/>
</dbReference>
<keyword evidence="3 5" id="KW-0378">Hydrolase</keyword>
<evidence type="ECO:0000256" key="4">
    <source>
        <dbReference type="ARBA" id="ARBA00023134"/>
    </source>
</evidence>
<dbReference type="PANTHER" id="PTHR21231">
    <property type="entry name" value="XPA-BINDING PROTEIN 1-RELATED"/>
    <property type="match status" value="1"/>
</dbReference>
<sequence>MVFGQVVIGPPGSGKTTYCNGMSQFLQLLGRKVAVINLDPANDSLPYECAINIEDLIKLSDVMNEHSLGPNGGLVYCMDYLEKNIDWLESKLKPLIKDHYLLFDFPGQVELFFLHSNAKTVIEKLIKKLNLRLTAVHLVDAHLCSDPGKYVSALVLSLSTMLHMELPHINVLSKIDLIESYGKLAFNLEFYTDVEDLSYLQYHLDQDPRSAKYRKLTKELCEVIETHGLVNFTTLDIQACGSLVGNLVKLIDKSNGYIFAGIEGSVVEFSKIAAAPIDWDYFRYPYRNLNFFNNAYSCSSG</sequence>
<evidence type="ECO:0000313" key="7">
    <source>
        <dbReference type="Proteomes" id="UP000585474"/>
    </source>
</evidence>
<dbReference type="InterPro" id="IPR004130">
    <property type="entry name" value="Gpn"/>
</dbReference>
<dbReference type="FunFam" id="3.40.50.300:FF:000338">
    <property type="entry name" value="GPN-loop GTPase 2"/>
    <property type="match status" value="1"/>
</dbReference>
<dbReference type="PANTHER" id="PTHR21231:SF3">
    <property type="entry name" value="GPN-LOOP GTPASE 2"/>
    <property type="match status" value="1"/>
</dbReference>
<comment type="caution">
    <text evidence="6">The sequence shown here is derived from an EMBL/GenBank/DDBJ whole genome shotgun (WGS) entry which is preliminary data.</text>
</comment>
<evidence type="ECO:0000313" key="6">
    <source>
        <dbReference type="EMBL" id="GFY93728.1"/>
    </source>
</evidence>
<name>A0A7J0F4V6_9ERIC</name>
<comment type="similarity">
    <text evidence="1 5">Belongs to the GPN-loop GTPase family.</text>
</comment>
<organism evidence="6 7">
    <name type="scientific">Actinidia rufa</name>
    <dbReference type="NCBI Taxonomy" id="165716"/>
    <lineage>
        <taxon>Eukaryota</taxon>
        <taxon>Viridiplantae</taxon>
        <taxon>Streptophyta</taxon>
        <taxon>Embryophyta</taxon>
        <taxon>Tracheophyta</taxon>
        <taxon>Spermatophyta</taxon>
        <taxon>Magnoliopsida</taxon>
        <taxon>eudicotyledons</taxon>
        <taxon>Gunneridae</taxon>
        <taxon>Pentapetalae</taxon>
        <taxon>asterids</taxon>
        <taxon>Ericales</taxon>
        <taxon>Actinidiaceae</taxon>
        <taxon>Actinidia</taxon>
    </lineage>
</organism>
<dbReference type="AlphaFoldDB" id="A0A7J0F4V6"/>
<dbReference type="GO" id="GO:0003924">
    <property type="term" value="F:GTPase activity"/>
    <property type="evidence" value="ECO:0007669"/>
    <property type="project" value="TreeGrafter"/>
</dbReference>
<reference evidence="6 7" key="1">
    <citation type="submission" date="2019-07" db="EMBL/GenBank/DDBJ databases">
        <title>De Novo Assembly of kiwifruit Actinidia rufa.</title>
        <authorList>
            <person name="Sugita-Konishi S."/>
            <person name="Sato K."/>
            <person name="Mori E."/>
            <person name="Abe Y."/>
            <person name="Kisaki G."/>
            <person name="Hamano K."/>
            <person name="Suezawa K."/>
            <person name="Otani M."/>
            <person name="Fukuda T."/>
            <person name="Manabe T."/>
            <person name="Gomi K."/>
            <person name="Tabuchi M."/>
            <person name="Akimitsu K."/>
            <person name="Kataoka I."/>
        </authorList>
    </citation>
    <scope>NUCLEOTIDE SEQUENCE [LARGE SCALE GENOMIC DNA]</scope>
    <source>
        <strain evidence="7">cv. Fuchu</strain>
    </source>
</reference>
<dbReference type="Pfam" id="PF03029">
    <property type="entry name" value="ATP_bind_1"/>
    <property type="match status" value="1"/>
</dbReference>
<evidence type="ECO:0000256" key="1">
    <source>
        <dbReference type="ARBA" id="ARBA00005290"/>
    </source>
</evidence>
<dbReference type="OrthoDB" id="5839at2759"/>
<dbReference type="EMBL" id="BJWL01000009">
    <property type="protein sequence ID" value="GFY93728.1"/>
    <property type="molecule type" value="Genomic_DNA"/>
</dbReference>
<comment type="subunit">
    <text evidence="5">Binds to RNA polymerase II (RNAPII).</text>
</comment>
<dbReference type="InterPro" id="IPR030231">
    <property type="entry name" value="Gpn2"/>
</dbReference>
<keyword evidence="7" id="KW-1185">Reference proteome</keyword>
<dbReference type="CDD" id="cd17871">
    <property type="entry name" value="GPN2"/>
    <property type="match status" value="1"/>
</dbReference>
<keyword evidence="2 5" id="KW-0547">Nucleotide-binding</keyword>
<dbReference type="Proteomes" id="UP000585474">
    <property type="component" value="Unassembled WGS sequence"/>
</dbReference>